<dbReference type="AlphaFoldDB" id="A0AAV5S2V5"/>
<dbReference type="Proteomes" id="UP001377567">
    <property type="component" value="Unassembled WGS sequence"/>
</dbReference>
<organism evidence="1 2">
    <name type="scientific">Maudiozyma humilis</name>
    <name type="common">Sour dough yeast</name>
    <name type="synonym">Kazachstania humilis</name>
    <dbReference type="NCBI Taxonomy" id="51915"/>
    <lineage>
        <taxon>Eukaryota</taxon>
        <taxon>Fungi</taxon>
        <taxon>Dikarya</taxon>
        <taxon>Ascomycota</taxon>
        <taxon>Saccharomycotina</taxon>
        <taxon>Saccharomycetes</taxon>
        <taxon>Saccharomycetales</taxon>
        <taxon>Saccharomycetaceae</taxon>
        <taxon>Maudiozyma</taxon>
    </lineage>
</organism>
<dbReference type="PANTHER" id="PTHR11183">
    <property type="entry name" value="GLYCOGENIN SUBFAMILY MEMBER"/>
    <property type="match status" value="1"/>
</dbReference>
<evidence type="ECO:0000313" key="2">
    <source>
        <dbReference type="Proteomes" id="UP001377567"/>
    </source>
</evidence>
<evidence type="ECO:0000313" key="1">
    <source>
        <dbReference type="EMBL" id="GMM56974.1"/>
    </source>
</evidence>
<accession>A0AAV5S2V5</accession>
<reference evidence="1 2" key="1">
    <citation type="journal article" date="2023" name="Elife">
        <title>Identification of key yeast species and microbe-microbe interactions impacting larval growth of Drosophila in the wild.</title>
        <authorList>
            <person name="Mure A."/>
            <person name="Sugiura Y."/>
            <person name="Maeda R."/>
            <person name="Honda K."/>
            <person name="Sakurai N."/>
            <person name="Takahashi Y."/>
            <person name="Watada M."/>
            <person name="Katoh T."/>
            <person name="Gotoh A."/>
            <person name="Gotoh Y."/>
            <person name="Taniguchi I."/>
            <person name="Nakamura K."/>
            <person name="Hayashi T."/>
            <person name="Katayama T."/>
            <person name="Uemura T."/>
            <person name="Hattori Y."/>
        </authorList>
    </citation>
    <scope>NUCLEOTIDE SEQUENCE [LARGE SCALE GENOMIC DNA]</scope>
    <source>
        <strain evidence="1 2">KH-74</strain>
    </source>
</reference>
<sequence length="491" mass="57517">MRILSRRRMRNILGVLFVIITVAIAIRCIVQFQMNKEINYYRKYFRTQKDKLIGIYNPLEIKQIPEETIDSLYNKRIMDLQGTGETIDWSKFAYVNYVTDATYLCNTLIMFDDLRNKYGTKAKLVLLVSKDLLEEGGFDDVERNRALLDKIKLLDENQVVVKLVDNIIKPKDFTPWNQSLTKLLVFNETDYERIIYLDNDALIKNNLDELFFLPAYINFAAPLTYWFLSDHDMTKAYKEIKHENKVSTSLLPYVKKLEARIRNNKMIYNHLPSLPNSLFMGSNNVAQEILDSTSSASPLFNFRSNKKVSKVKFASNLMVIKPSAELFDKIVTELLPLVIDEKEKYDMDLINEELYNLKKLIYYQFDLFRRLKTKFVPDVLVLPFARYGLLSGSIRNKDQHNIIVNDILGYKRLDQTGAAIEKELRHSVQDAKYVHFSDYPIGKPWNYQSMDELECKVTGKHTKNAEENTQICQLWHSIYETYMVEHNICVA</sequence>
<dbReference type="InterPro" id="IPR029044">
    <property type="entry name" value="Nucleotide-diphossugar_trans"/>
</dbReference>
<dbReference type="SUPFAM" id="SSF53448">
    <property type="entry name" value="Nucleotide-diphospho-sugar transferases"/>
    <property type="match status" value="1"/>
</dbReference>
<dbReference type="InterPro" id="IPR050587">
    <property type="entry name" value="GNT1/Glycosyltrans_8"/>
</dbReference>
<proteinExistence type="predicted"/>
<keyword evidence="2" id="KW-1185">Reference proteome</keyword>
<protein>
    <submittedName>
        <fullName evidence="1">Glucose N-acetyltransferase</fullName>
    </submittedName>
</protein>
<comment type="caution">
    <text evidence="1">The sequence shown here is derived from an EMBL/GenBank/DDBJ whole genome shotgun (WGS) entry which is preliminary data.</text>
</comment>
<name>A0AAV5S2V5_MAUHU</name>
<dbReference type="Gene3D" id="3.90.550.10">
    <property type="entry name" value="Spore Coat Polysaccharide Biosynthesis Protein SpsA, Chain A"/>
    <property type="match status" value="1"/>
</dbReference>
<gene>
    <name evidence="1" type="ORF">DAKH74_035900</name>
</gene>
<dbReference type="EMBL" id="BTGD01000010">
    <property type="protein sequence ID" value="GMM56974.1"/>
    <property type="molecule type" value="Genomic_DNA"/>
</dbReference>